<dbReference type="PANTHER" id="PTHR22888">
    <property type="entry name" value="CYTOCHROME C OXIDASE, SUBUNIT II"/>
    <property type="match status" value="1"/>
</dbReference>
<feature type="domain" description="Cytochrome oxidase subunit II copper A binding" evidence="17">
    <location>
        <begin position="130"/>
        <end position="275"/>
    </location>
</feature>
<dbReference type="InterPro" id="IPR014222">
    <property type="entry name" value="Cyt_c_oxidase_su2"/>
</dbReference>
<dbReference type="PROSITE" id="PS50857">
    <property type="entry name" value="COX2_CUA"/>
    <property type="match status" value="1"/>
</dbReference>
<keyword evidence="11" id="KW-0186">Copper</keyword>
<reference evidence="18 19" key="1">
    <citation type="submission" date="2023-08" db="EMBL/GenBank/DDBJ databases">
        <title>Genome sequence of Thermaerobacter compostii strain Ins1, a spore-forming filamentous bacterium isolated from a deep geothermal reservoir.</title>
        <authorList>
            <person name="Bregnard D."/>
            <person name="Gonzalez D."/>
            <person name="Junier P."/>
        </authorList>
    </citation>
    <scope>NUCLEOTIDE SEQUENCE [LARGE SCALE GENOMIC DNA]</scope>
    <source>
        <strain evidence="18 19">Ins1</strain>
    </source>
</reference>
<evidence type="ECO:0000256" key="9">
    <source>
        <dbReference type="ARBA" id="ARBA00022982"/>
    </source>
</evidence>
<gene>
    <name evidence="18" type="primary">coxB</name>
    <name evidence="18" type="ORF">Q5761_01885</name>
</gene>
<dbReference type="SUPFAM" id="SSF81464">
    <property type="entry name" value="Cytochrome c oxidase subunit II-like, transmembrane region"/>
    <property type="match status" value="1"/>
</dbReference>
<evidence type="ECO:0000256" key="14">
    <source>
        <dbReference type="ARBA" id="ARBA00031399"/>
    </source>
</evidence>
<evidence type="ECO:0000256" key="3">
    <source>
        <dbReference type="ARBA" id="ARBA00012949"/>
    </source>
</evidence>
<evidence type="ECO:0000259" key="17">
    <source>
        <dbReference type="PROSITE" id="PS50857"/>
    </source>
</evidence>
<evidence type="ECO:0000256" key="6">
    <source>
        <dbReference type="ARBA" id="ARBA00022692"/>
    </source>
</evidence>
<comment type="similarity">
    <text evidence="2">Belongs to the cytochrome c oxidase subunit 2 family.</text>
</comment>
<organism evidence="18 19">
    <name type="scientific">Thermaerobacter composti</name>
    <dbReference type="NCBI Taxonomy" id="554949"/>
    <lineage>
        <taxon>Bacteria</taxon>
        <taxon>Bacillati</taxon>
        <taxon>Bacillota</taxon>
        <taxon>Clostridia</taxon>
        <taxon>Eubacteriales</taxon>
        <taxon>Clostridiales Family XVII. Incertae Sedis</taxon>
        <taxon>Thermaerobacter</taxon>
    </lineage>
</organism>
<dbReference type="NCBIfam" id="TIGR02866">
    <property type="entry name" value="CoxB"/>
    <property type="match status" value="1"/>
</dbReference>
<dbReference type="CDD" id="cd13919">
    <property type="entry name" value="CuRO_HCO_II_like_5"/>
    <property type="match status" value="1"/>
</dbReference>
<dbReference type="RefSeq" id="WP_318750974.1">
    <property type="nucleotide sequence ID" value="NZ_CP132508.1"/>
</dbReference>
<evidence type="ECO:0000313" key="19">
    <source>
        <dbReference type="Proteomes" id="UP001304683"/>
    </source>
</evidence>
<comment type="catalytic activity">
    <reaction evidence="15">
        <text>4 Fe(II)-[cytochrome c] + O2 + 8 H(+)(in) = 4 Fe(III)-[cytochrome c] + 2 H2O + 4 H(+)(out)</text>
        <dbReference type="Rhea" id="RHEA:11436"/>
        <dbReference type="Rhea" id="RHEA-COMP:10350"/>
        <dbReference type="Rhea" id="RHEA-COMP:14399"/>
        <dbReference type="ChEBI" id="CHEBI:15377"/>
        <dbReference type="ChEBI" id="CHEBI:15378"/>
        <dbReference type="ChEBI" id="CHEBI:15379"/>
        <dbReference type="ChEBI" id="CHEBI:29033"/>
        <dbReference type="ChEBI" id="CHEBI:29034"/>
        <dbReference type="EC" id="7.1.1.9"/>
    </reaction>
</comment>
<dbReference type="Gene3D" id="2.60.40.420">
    <property type="entry name" value="Cupredoxins - blue copper proteins"/>
    <property type="match status" value="1"/>
</dbReference>
<proteinExistence type="inferred from homology"/>
<feature type="transmembrane region" description="Helical" evidence="16">
    <location>
        <begin position="12"/>
        <end position="34"/>
    </location>
</feature>
<evidence type="ECO:0000256" key="7">
    <source>
        <dbReference type="ARBA" id="ARBA00022723"/>
    </source>
</evidence>
<keyword evidence="4" id="KW-0813">Transport</keyword>
<dbReference type="SUPFAM" id="SSF49503">
    <property type="entry name" value="Cupredoxins"/>
    <property type="match status" value="1"/>
</dbReference>
<evidence type="ECO:0000256" key="13">
    <source>
        <dbReference type="ARBA" id="ARBA00024688"/>
    </source>
</evidence>
<keyword evidence="10 16" id="KW-1133">Transmembrane helix</keyword>
<dbReference type="Gene3D" id="1.10.287.90">
    <property type="match status" value="1"/>
</dbReference>
<dbReference type="PRINTS" id="PR01166">
    <property type="entry name" value="CYCOXIDASEII"/>
</dbReference>
<dbReference type="PANTHER" id="PTHR22888:SF9">
    <property type="entry name" value="CYTOCHROME C OXIDASE SUBUNIT 2"/>
    <property type="match status" value="1"/>
</dbReference>
<evidence type="ECO:0000256" key="2">
    <source>
        <dbReference type="ARBA" id="ARBA00007866"/>
    </source>
</evidence>
<accession>A0ABZ0QRQ9</accession>
<evidence type="ECO:0000256" key="10">
    <source>
        <dbReference type="ARBA" id="ARBA00022989"/>
    </source>
</evidence>
<feature type="transmembrane region" description="Helical" evidence="16">
    <location>
        <begin position="99"/>
        <end position="118"/>
    </location>
</feature>
<evidence type="ECO:0000256" key="11">
    <source>
        <dbReference type="ARBA" id="ARBA00023008"/>
    </source>
</evidence>
<keyword evidence="5" id="KW-0679">Respiratory chain</keyword>
<dbReference type="EMBL" id="CP132508">
    <property type="protein sequence ID" value="WPD19442.1"/>
    <property type="molecule type" value="Genomic_DNA"/>
</dbReference>
<feature type="transmembrane region" description="Helical" evidence="16">
    <location>
        <begin position="54"/>
        <end position="78"/>
    </location>
</feature>
<keyword evidence="19" id="KW-1185">Reference proteome</keyword>
<evidence type="ECO:0000256" key="15">
    <source>
        <dbReference type="ARBA" id="ARBA00047816"/>
    </source>
</evidence>
<comment type="function">
    <text evidence="13">Subunits I and II form the functional core of the enzyme complex. Electrons originating in cytochrome c are transferred via heme a and Cu(A) to the binuclear center formed by heme a3 and Cu(B).</text>
</comment>
<evidence type="ECO:0000256" key="1">
    <source>
        <dbReference type="ARBA" id="ARBA00004141"/>
    </source>
</evidence>
<name>A0ABZ0QRQ9_9FIRM</name>
<protein>
    <recommendedName>
        <fullName evidence="3">cytochrome-c oxidase</fullName>
        <ecNumber evidence="3">7.1.1.9</ecNumber>
    </recommendedName>
    <alternativeName>
        <fullName evidence="14">Cytochrome aa3 subunit 2</fullName>
    </alternativeName>
</protein>
<dbReference type="InterPro" id="IPR008972">
    <property type="entry name" value="Cupredoxin"/>
</dbReference>
<keyword evidence="12 16" id="KW-0472">Membrane</keyword>
<dbReference type="InterPro" id="IPR045187">
    <property type="entry name" value="CcO_II"/>
</dbReference>
<sequence>MHQVTERDNRRAGAIMTLLVGLVLVAGVASTVYATKRWWLPPLVSAAAAPIDHMFNLLMVTIGIVFVLTQGALAWFVWQAARNPRALYWHENRRLETTWTVVTAVVLTAFIVMGYQIWLSLHAPTAAAAEKTAVVEVWGQQFFWTARYPGPDGQFGKTDPQYVDFQKNPFGIDPNDPAGRDDIVVDGSKEPIVVPAGYRVTVRLASRDVIHSFFVPSLRVKMDAVPGQVNEVYVEPTEPGTYEIACAELCGVGHFAMRGELQVVSEADWQAWLQERAGEHGGTAQ</sequence>
<evidence type="ECO:0000256" key="4">
    <source>
        <dbReference type="ARBA" id="ARBA00022448"/>
    </source>
</evidence>
<evidence type="ECO:0000256" key="8">
    <source>
        <dbReference type="ARBA" id="ARBA00022967"/>
    </source>
</evidence>
<dbReference type="Proteomes" id="UP001304683">
    <property type="component" value="Chromosome"/>
</dbReference>
<evidence type="ECO:0000256" key="16">
    <source>
        <dbReference type="SAM" id="Phobius"/>
    </source>
</evidence>
<keyword evidence="8" id="KW-1278">Translocase</keyword>
<evidence type="ECO:0000313" key="18">
    <source>
        <dbReference type="EMBL" id="WPD19442.1"/>
    </source>
</evidence>
<dbReference type="InterPro" id="IPR001505">
    <property type="entry name" value="Copper_CuA"/>
</dbReference>
<dbReference type="PROSITE" id="PS00078">
    <property type="entry name" value="COX2"/>
    <property type="match status" value="1"/>
</dbReference>
<keyword evidence="7" id="KW-0479">Metal-binding</keyword>
<keyword evidence="9" id="KW-0249">Electron transport</keyword>
<keyword evidence="6 16" id="KW-0812">Transmembrane</keyword>
<dbReference type="InterPro" id="IPR002429">
    <property type="entry name" value="CcO_II-like_C"/>
</dbReference>
<dbReference type="Pfam" id="PF00116">
    <property type="entry name" value="COX2"/>
    <property type="match status" value="1"/>
</dbReference>
<dbReference type="InterPro" id="IPR036257">
    <property type="entry name" value="Cyt_c_oxidase_su2_TM_sf"/>
</dbReference>
<dbReference type="EC" id="7.1.1.9" evidence="3"/>
<evidence type="ECO:0000256" key="12">
    <source>
        <dbReference type="ARBA" id="ARBA00023136"/>
    </source>
</evidence>
<evidence type="ECO:0000256" key="5">
    <source>
        <dbReference type="ARBA" id="ARBA00022660"/>
    </source>
</evidence>
<comment type="subcellular location">
    <subcellularLocation>
        <location evidence="1">Membrane</location>
        <topology evidence="1">Multi-pass membrane protein</topology>
    </subcellularLocation>
</comment>